<dbReference type="PANTHER" id="PTHR31366:SF2">
    <property type="entry name" value="UPF0739 PROTEIN C1ORF74"/>
    <property type="match status" value="1"/>
</dbReference>
<gene>
    <name evidence="2" type="ORF">GBAR_LOCUS4097</name>
</gene>
<comment type="similarity">
    <text evidence="1">Belongs to the UPF0739 family.</text>
</comment>
<reference evidence="2" key="1">
    <citation type="submission" date="2023-03" db="EMBL/GenBank/DDBJ databases">
        <authorList>
            <person name="Steffen K."/>
            <person name="Cardenas P."/>
        </authorList>
    </citation>
    <scope>NUCLEOTIDE SEQUENCE</scope>
</reference>
<protein>
    <submittedName>
        <fullName evidence="2">UPF0739 protein C1orf74 homolog</fullName>
    </submittedName>
</protein>
<dbReference type="Pfam" id="PF14953">
    <property type="entry name" value="DUF4504"/>
    <property type="match status" value="1"/>
</dbReference>
<dbReference type="AlphaFoldDB" id="A0AA35R6V5"/>
<dbReference type="Proteomes" id="UP001174909">
    <property type="component" value="Unassembled WGS sequence"/>
</dbReference>
<dbReference type="InterPro" id="IPR027850">
    <property type="entry name" value="DUF4504"/>
</dbReference>
<dbReference type="EMBL" id="CASHTH010000586">
    <property type="protein sequence ID" value="CAI8005221.1"/>
    <property type="molecule type" value="Genomic_DNA"/>
</dbReference>
<sequence>MLKRREDSTWRQGLKKFYGVSASRKWQQLATDIECVANGLKPAYLLDVLSPSPHLFRSFLDHVLCEQRGSDPQRSAVVQKWLVELRVVSLGSDVLLINKTAVEKLFQSSCVYVDISETENRTRSEKPDAHIRIHSSSDVGEECRHWYSTLMATETAHEPSKSNNSVILLTVPLDPDLNVCTLFGRLLGYPVVYWFPPSTDYCLDYVDLVRHQVTLSSGSHSLGKDHQLYSFTVPHCVESCTSDTVAAWFQGLSEKAVMLGMKLNMSQSAISLPTVVL</sequence>
<dbReference type="PANTHER" id="PTHR31366">
    <property type="entry name" value="UPF0739 PROTEIN C1ORF74"/>
    <property type="match status" value="1"/>
</dbReference>
<evidence type="ECO:0000256" key="1">
    <source>
        <dbReference type="ARBA" id="ARBA00007065"/>
    </source>
</evidence>
<keyword evidence="3" id="KW-1185">Reference proteome</keyword>
<organism evidence="2 3">
    <name type="scientific">Geodia barretti</name>
    <name type="common">Barrett's horny sponge</name>
    <dbReference type="NCBI Taxonomy" id="519541"/>
    <lineage>
        <taxon>Eukaryota</taxon>
        <taxon>Metazoa</taxon>
        <taxon>Porifera</taxon>
        <taxon>Demospongiae</taxon>
        <taxon>Heteroscleromorpha</taxon>
        <taxon>Tetractinellida</taxon>
        <taxon>Astrophorina</taxon>
        <taxon>Geodiidae</taxon>
        <taxon>Geodia</taxon>
    </lineage>
</organism>
<accession>A0AA35R6V5</accession>
<proteinExistence type="inferred from homology"/>
<name>A0AA35R6V5_GEOBA</name>
<comment type="caution">
    <text evidence="2">The sequence shown here is derived from an EMBL/GenBank/DDBJ whole genome shotgun (WGS) entry which is preliminary data.</text>
</comment>
<evidence type="ECO:0000313" key="3">
    <source>
        <dbReference type="Proteomes" id="UP001174909"/>
    </source>
</evidence>
<evidence type="ECO:0000313" key="2">
    <source>
        <dbReference type="EMBL" id="CAI8005221.1"/>
    </source>
</evidence>